<dbReference type="Gene3D" id="3.30.700.10">
    <property type="entry name" value="Glycoprotein, Type 4 Pilin"/>
    <property type="match status" value="1"/>
</dbReference>
<dbReference type="GO" id="GO:0015627">
    <property type="term" value="C:type II protein secretion system complex"/>
    <property type="evidence" value="ECO:0007669"/>
    <property type="project" value="InterPro"/>
</dbReference>
<keyword evidence="2" id="KW-1133">Transmembrane helix</keyword>
<dbReference type="PANTHER" id="PTHR30093">
    <property type="entry name" value="GENERAL SECRETION PATHWAY PROTEIN G"/>
    <property type="match status" value="1"/>
</dbReference>
<organism evidence="3 4">
    <name type="scientific">Candidatus Portnoybacteria bacterium CG_4_8_14_3_um_filter_44_15</name>
    <dbReference type="NCBI Taxonomy" id="1974803"/>
    <lineage>
        <taxon>Bacteria</taxon>
        <taxon>Candidatus Portnoyibacteriota</taxon>
    </lineage>
</organism>
<dbReference type="Pfam" id="PF07963">
    <property type="entry name" value="N_methyl"/>
    <property type="match status" value="1"/>
</dbReference>
<name>A0A2M7IDZ1_9BACT</name>
<evidence type="ECO:0000256" key="2">
    <source>
        <dbReference type="SAM" id="Phobius"/>
    </source>
</evidence>
<evidence type="ECO:0000256" key="1">
    <source>
        <dbReference type="ARBA" id="ARBA00022481"/>
    </source>
</evidence>
<dbReference type="AlphaFoldDB" id="A0A2M7IDZ1"/>
<dbReference type="InterPro" id="IPR045584">
    <property type="entry name" value="Pilin-like"/>
</dbReference>
<proteinExistence type="predicted"/>
<keyword evidence="1" id="KW-0488">Methylation</keyword>
<evidence type="ECO:0008006" key="5">
    <source>
        <dbReference type="Google" id="ProtNLM"/>
    </source>
</evidence>
<evidence type="ECO:0000313" key="3">
    <source>
        <dbReference type="EMBL" id="PIW74740.1"/>
    </source>
</evidence>
<gene>
    <name evidence="3" type="ORF">CO003_01160</name>
</gene>
<dbReference type="Proteomes" id="UP000231673">
    <property type="component" value="Unassembled WGS sequence"/>
</dbReference>
<keyword evidence="2" id="KW-0472">Membrane</keyword>
<dbReference type="InterPro" id="IPR012902">
    <property type="entry name" value="N_methyl_site"/>
</dbReference>
<reference evidence="4" key="1">
    <citation type="submission" date="2017-09" db="EMBL/GenBank/DDBJ databases">
        <title>Depth-based differentiation of microbial function through sediment-hosted aquifers and enrichment of novel symbionts in the deep terrestrial subsurface.</title>
        <authorList>
            <person name="Probst A.J."/>
            <person name="Ladd B."/>
            <person name="Jarett J.K."/>
            <person name="Geller-Mcgrath D.E."/>
            <person name="Sieber C.M.K."/>
            <person name="Emerson J.B."/>
            <person name="Anantharaman K."/>
            <person name="Thomas B.C."/>
            <person name="Malmstrom R."/>
            <person name="Stieglmeier M."/>
            <person name="Klingl A."/>
            <person name="Woyke T."/>
            <person name="Ryan C.M."/>
            <person name="Banfield J.F."/>
        </authorList>
    </citation>
    <scope>NUCLEOTIDE SEQUENCE [LARGE SCALE GENOMIC DNA]</scope>
</reference>
<comment type="caution">
    <text evidence="3">The sequence shown here is derived from an EMBL/GenBank/DDBJ whole genome shotgun (WGS) entry which is preliminary data.</text>
</comment>
<feature type="transmembrane region" description="Helical" evidence="2">
    <location>
        <begin position="12"/>
        <end position="33"/>
    </location>
</feature>
<dbReference type="EMBL" id="PFGW01000023">
    <property type="protein sequence ID" value="PIW74740.1"/>
    <property type="molecule type" value="Genomic_DNA"/>
</dbReference>
<protein>
    <recommendedName>
        <fullName evidence="5">Type II secretion system protein GspG C-terminal domain-containing protein</fullName>
    </recommendedName>
</protein>
<keyword evidence="2" id="KW-0812">Transmembrane</keyword>
<dbReference type="NCBIfam" id="TIGR02532">
    <property type="entry name" value="IV_pilin_GFxxxE"/>
    <property type="match status" value="1"/>
</dbReference>
<dbReference type="PROSITE" id="PS00409">
    <property type="entry name" value="PROKAR_NTER_METHYL"/>
    <property type="match status" value="1"/>
</dbReference>
<dbReference type="InterPro" id="IPR000983">
    <property type="entry name" value="Bac_GSPG_pilin"/>
</dbReference>
<evidence type="ECO:0000313" key="4">
    <source>
        <dbReference type="Proteomes" id="UP000231673"/>
    </source>
</evidence>
<sequence length="155" mass="17382">MNKKRGFTLIELLVVVAIIGILASLSLASLTKVKRDARNKRRMSDILQIMTALNLYNDGYQSYPIDNNDGGDSDYSHLPLVGPDFISGLEPDYLSKTPLDPLQDSGTPNLVYKYTSDVAQLLFFNSIWSRAVKERTVLETLLMKVVGARFARNRI</sequence>
<dbReference type="SUPFAM" id="SSF54523">
    <property type="entry name" value="Pili subunits"/>
    <property type="match status" value="1"/>
</dbReference>
<dbReference type="GO" id="GO:0015628">
    <property type="term" value="P:protein secretion by the type II secretion system"/>
    <property type="evidence" value="ECO:0007669"/>
    <property type="project" value="InterPro"/>
</dbReference>
<accession>A0A2M7IDZ1</accession>
<dbReference type="PRINTS" id="PR00813">
    <property type="entry name" value="BCTERIALGSPG"/>
</dbReference>